<evidence type="ECO:0000313" key="2">
    <source>
        <dbReference type="EMBL" id="KAK3195088.1"/>
    </source>
</evidence>
<keyword evidence="1" id="KW-1133">Transmembrane helix</keyword>
<evidence type="ECO:0000256" key="1">
    <source>
        <dbReference type="SAM" id="Phobius"/>
    </source>
</evidence>
<accession>A0AAD9ZZ63</accession>
<dbReference type="Proteomes" id="UP001281410">
    <property type="component" value="Unassembled WGS sequence"/>
</dbReference>
<organism evidence="2 3">
    <name type="scientific">Dipteronia sinensis</name>
    <dbReference type="NCBI Taxonomy" id="43782"/>
    <lineage>
        <taxon>Eukaryota</taxon>
        <taxon>Viridiplantae</taxon>
        <taxon>Streptophyta</taxon>
        <taxon>Embryophyta</taxon>
        <taxon>Tracheophyta</taxon>
        <taxon>Spermatophyta</taxon>
        <taxon>Magnoliopsida</taxon>
        <taxon>eudicotyledons</taxon>
        <taxon>Gunneridae</taxon>
        <taxon>Pentapetalae</taxon>
        <taxon>rosids</taxon>
        <taxon>malvids</taxon>
        <taxon>Sapindales</taxon>
        <taxon>Sapindaceae</taxon>
        <taxon>Hippocastanoideae</taxon>
        <taxon>Acereae</taxon>
        <taxon>Dipteronia</taxon>
    </lineage>
</organism>
<dbReference type="AlphaFoldDB" id="A0AAD9ZZ63"/>
<evidence type="ECO:0000313" key="3">
    <source>
        <dbReference type="Proteomes" id="UP001281410"/>
    </source>
</evidence>
<name>A0AAD9ZZ63_9ROSI</name>
<dbReference type="EMBL" id="JANJYJ010000008">
    <property type="protein sequence ID" value="KAK3195088.1"/>
    <property type="molecule type" value="Genomic_DNA"/>
</dbReference>
<keyword evidence="1" id="KW-0472">Membrane</keyword>
<comment type="caution">
    <text evidence="2">The sequence shown here is derived from an EMBL/GenBank/DDBJ whole genome shotgun (WGS) entry which is preliminary data.</text>
</comment>
<keyword evidence="3" id="KW-1185">Reference proteome</keyword>
<feature type="transmembrane region" description="Helical" evidence="1">
    <location>
        <begin position="91"/>
        <end position="117"/>
    </location>
</feature>
<proteinExistence type="predicted"/>
<protein>
    <submittedName>
        <fullName evidence="2">Uncharacterized protein</fullName>
    </submittedName>
</protein>
<gene>
    <name evidence="2" type="ORF">Dsin_026398</name>
</gene>
<sequence>MIIKLFKNWKTIVITPLHAAAAFFNPAYFCSENFTEDTHEMQEGLHHLLLLVPPEEQEALSKQLKLYSMRMPDLFSDTATKNLNAIHPVSFVTFTYVLAVFLVTCFLLNIYCCAMFMKMVGVFW</sequence>
<keyword evidence="1" id="KW-0812">Transmembrane</keyword>
<reference evidence="2" key="1">
    <citation type="journal article" date="2023" name="Plant J.">
        <title>Genome sequences and population genomics provide insights into the demographic history, inbreeding, and mutation load of two 'living fossil' tree species of Dipteronia.</title>
        <authorList>
            <person name="Feng Y."/>
            <person name="Comes H.P."/>
            <person name="Chen J."/>
            <person name="Zhu S."/>
            <person name="Lu R."/>
            <person name="Zhang X."/>
            <person name="Li P."/>
            <person name="Qiu J."/>
            <person name="Olsen K.M."/>
            <person name="Qiu Y."/>
        </authorList>
    </citation>
    <scope>NUCLEOTIDE SEQUENCE</scope>
    <source>
        <strain evidence="2">NBL</strain>
    </source>
</reference>